<name>A0A7I8K127_SPIIN</name>
<accession>A0A7I8K127</accession>
<dbReference type="PANTHER" id="PTHR47712">
    <property type="entry name" value="OS09G0555300 PROTEIN"/>
    <property type="match status" value="1"/>
</dbReference>
<reference evidence="2" key="1">
    <citation type="submission" date="2020-02" db="EMBL/GenBank/DDBJ databases">
        <authorList>
            <person name="Scholz U."/>
            <person name="Mascher M."/>
            <person name="Fiebig A."/>
        </authorList>
    </citation>
    <scope>NUCLEOTIDE SEQUENCE</scope>
</reference>
<feature type="domain" description="F-box" evidence="1">
    <location>
        <begin position="20"/>
        <end position="59"/>
    </location>
</feature>
<dbReference type="EMBL" id="LR746265">
    <property type="protein sequence ID" value="CAA7390628.1"/>
    <property type="molecule type" value="Genomic_DNA"/>
</dbReference>
<sequence length="429" mass="46224">MDSGSFSTYPAAAAGEVCHWNKLSVDLIELILSLLPVRSIVRAGAVCKFWQFLITHPSFAARVAAAARAPWFFLYGQNNVHLRRNQAFAFDPASGEWIHLPPIYLSTVSNDEDEQRQPDEYFVGSGGFIFATSGSTRTSFCYAPLLRGAGAAPNTWRETPPLCFSRRNPVVGVLRRRGEFKFIVAGGVRFVGGLVDIEEQLAVEIFDSAGGGWQLCPPLPAEFRSGNSSQGLSSALLGGNSFFVFGIYSGLLARFDMSLRVWSGVQTLRPPGVIFSFLVACRDRLVLAGLRISAGGAPSFELWRVEADGGGCSEMGAMPEKMLLGIFDGDEEERFASLRCVGADGLLYVFNEAHHRAYPACVCEISGGGAGRCAWREVPPLPARVNRFHKVITFCSAVPLDSVLNSGAGKPPLAVAVAAADGYSSRPVL</sequence>
<dbReference type="InterPro" id="IPR036047">
    <property type="entry name" value="F-box-like_dom_sf"/>
</dbReference>
<proteinExistence type="predicted"/>
<dbReference type="SUPFAM" id="SSF81383">
    <property type="entry name" value="F-box domain"/>
    <property type="match status" value="1"/>
</dbReference>
<evidence type="ECO:0000313" key="3">
    <source>
        <dbReference type="Proteomes" id="UP000663760"/>
    </source>
</evidence>
<dbReference type="PANTHER" id="PTHR47712:SF3">
    <property type="entry name" value="F-BOX DOMAIN-CONTAINING PROTEIN"/>
    <property type="match status" value="1"/>
</dbReference>
<keyword evidence="3" id="KW-1185">Reference proteome</keyword>
<dbReference type="Gene3D" id="1.20.1280.50">
    <property type="match status" value="1"/>
</dbReference>
<gene>
    <name evidence="2" type="ORF">SI8410_02002090</name>
</gene>
<evidence type="ECO:0000313" key="2">
    <source>
        <dbReference type="EMBL" id="CAA7390628.1"/>
    </source>
</evidence>
<dbReference type="OrthoDB" id="1882349at2759"/>
<dbReference type="AlphaFoldDB" id="A0A7I8K127"/>
<dbReference type="InterPro" id="IPR015915">
    <property type="entry name" value="Kelch-typ_b-propeller"/>
</dbReference>
<dbReference type="SUPFAM" id="SSF117281">
    <property type="entry name" value="Kelch motif"/>
    <property type="match status" value="1"/>
</dbReference>
<dbReference type="Pfam" id="PF00646">
    <property type="entry name" value="F-box"/>
    <property type="match status" value="1"/>
</dbReference>
<organism evidence="2 3">
    <name type="scientific">Spirodela intermedia</name>
    <name type="common">Intermediate duckweed</name>
    <dbReference type="NCBI Taxonomy" id="51605"/>
    <lineage>
        <taxon>Eukaryota</taxon>
        <taxon>Viridiplantae</taxon>
        <taxon>Streptophyta</taxon>
        <taxon>Embryophyta</taxon>
        <taxon>Tracheophyta</taxon>
        <taxon>Spermatophyta</taxon>
        <taxon>Magnoliopsida</taxon>
        <taxon>Liliopsida</taxon>
        <taxon>Araceae</taxon>
        <taxon>Lemnoideae</taxon>
        <taxon>Spirodela</taxon>
    </lineage>
</organism>
<dbReference type="Proteomes" id="UP000663760">
    <property type="component" value="Chromosome 2"/>
</dbReference>
<evidence type="ECO:0000259" key="1">
    <source>
        <dbReference type="Pfam" id="PF00646"/>
    </source>
</evidence>
<protein>
    <recommendedName>
        <fullName evidence="1">F-box domain-containing protein</fullName>
    </recommendedName>
</protein>
<dbReference type="Gene3D" id="2.120.10.80">
    <property type="entry name" value="Kelch-type beta propeller"/>
    <property type="match status" value="1"/>
</dbReference>
<dbReference type="InterPro" id="IPR001810">
    <property type="entry name" value="F-box_dom"/>
</dbReference>